<reference evidence="1" key="1">
    <citation type="submission" date="2018-05" db="EMBL/GenBank/DDBJ databases">
        <title>Draft genome of Mucuna pruriens seed.</title>
        <authorList>
            <person name="Nnadi N.E."/>
            <person name="Vos R."/>
            <person name="Hasami M.H."/>
            <person name="Devisetty U.K."/>
            <person name="Aguiy J.C."/>
        </authorList>
    </citation>
    <scope>NUCLEOTIDE SEQUENCE [LARGE SCALE GENOMIC DNA]</scope>
    <source>
        <strain evidence="1">JCA_2017</strain>
    </source>
</reference>
<proteinExistence type="predicted"/>
<feature type="non-terminal residue" evidence="1">
    <location>
        <position position="1"/>
    </location>
</feature>
<comment type="caution">
    <text evidence="1">The sequence shown here is derived from an EMBL/GenBank/DDBJ whole genome shotgun (WGS) entry which is preliminary data.</text>
</comment>
<protein>
    <submittedName>
        <fullName evidence="1">Uncharacterized protein</fullName>
    </submittedName>
</protein>
<organism evidence="1 2">
    <name type="scientific">Mucuna pruriens</name>
    <name type="common">Velvet bean</name>
    <name type="synonym">Dolichos pruriens</name>
    <dbReference type="NCBI Taxonomy" id="157652"/>
    <lineage>
        <taxon>Eukaryota</taxon>
        <taxon>Viridiplantae</taxon>
        <taxon>Streptophyta</taxon>
        <taxon>Embryophyta</taxon>
        <taxon>Tracheophyta</taxon>
        <taxon>Spermatophyta</taxon>
        <taxon>Magnoliopsida</taxon>
        <taxon>eudicotyledons</taxon>
        <taxon>Gunneridae</taxon>
        <taxon>Pentapetalae</taxon>
        <taxon>rosids</taxon>
        <taxon>fabids</taxon>
        <taxon>Fabales</taxon>
        <taxon>Fabaceae</taxon>
        <taxon>Papilionoideae</taxon>
        <taxon>50 kb inversion clade</taxon>
        <taxon>NPAAA clade</taxon>
        <taxon>indigoferoid/millettioid clade</taxon>
        <taxon>Phaseoleae</taxon>
        <taxon>Mucuna</taxon>
    </lineage>
</organism>
<accession>A0A371G0B7</accession>
<dbReference type="OrthoDB" id="1739755at2759"/>
<gene>
    <name evidence="1" type="ORF">CR513_35002</name>
</gene>
<dbReference type="Proteomes" id="UP000257109">
    <property type="component" value="Unassembled WGS sequence"/>
</dbReference>
<evidence type="ECO:0000313" key="2">
    <source>
        <dbReference type="Proteomes" id="UP000257109"/>
    </source>
</evidence>
<evidence type="ECO:0000313" key="1">
    <source>
        <dbReference type="EMBL" id="RDX84005.1"/>
    </source>
</evidence>
<name>A0A371G0B7_MUCPR</name>
<sequence>MRFLLKKLDAKSRLIRWMLLLQEFDIKIKDKKGNFIVAPKFPPKASRLYKEKIESDAKYYIWDDPYLWRLYSDQVIRRCIPDLEIESVLYFCHSASGDDHYGSTRIAQKVLDCGFY</sequence>
<dbReference type="EMBL" id="QJKJ01007177">
    <property type="protein sequence ID" value="RDX84005.1"/>
    <property type="molecule type" value="Genomic_DNA"/>
</dbReference>
<dbReference type="AlphaFoldDB" id="A0A371G0B7"/>
<keyword evidence="2" id="KW-1185">Reference proteome</keyword>